<keyword evidence="2" id="KW-0378">Hydrolase</keyword>
<keyword evidence="1" id="KW-1133">Transmembrane helix</keyword>
<feature type="transmembrane region" description="Helical" evidence="1">
    <location>
        <begin position="337"/>
        <end position="357"/>
    </location>
</feature>
<keyword evidence="2" id="KW-0067">ATP-binding</keyword>
<dbReference type="AlphaFoldDB" id="A0A1W1EF44"/>
<name>A0A1W1EF44_9ZZZZ</name>
<proteinExistence type="predicted"/>
<gene>
    <name evidence="2" type="ORF">MNB_SV-5-1054</name>
</gene>
<organism evidence="2">
    <name type="scientific">hydrothermal vent metagenome</name>
    <dbReference type="NCBI Taxonomy" id="652676"/>
    <lineage>
        <taxon>unclassified sequences</taxon>
        <taxon>metagenomes</taxon>
        <taxon>ecological metagenomes</taxon>
    </lineage>
</organism>
<dbReference type="EMBL" id="FPKX01000058">
    <property type="protein sequence ID" value="SFZ98665.1"/>
    <property type="molecule type" value="Genomic_DNA"/>
</dbReference>
<reference evidence="2" key="1">
    <citation type="submission" date="2016-10" db="EMBL/GenBank/DDBJ databases">
        <authorList>
            <person name="de Groot N.N."/>
        </authorList>
    </citation>
    <scope>NUCLEOTIDE SEQUENCE</scope>
</reference>
<evidence type="ECO:0000313" key="2">
    <source>
        <dbReference type="EMBL" id="SFZ98665.1"/>
    </source>
</evidence>
<keyword evidence="2" id="KW-0547">Nucleotide-binding</keyword>
<dbReference type="PANTHER" id="PTHR37826">
    <property type="entry name" value="FLOTILLIN BAND_7_5 DOMAIN PROTEIN"/>
    <property type="match status" value="1"/>
</dbReference>
<dbReference type="PANTHER" id="PTHR37826:SF3">
    <property type="entry name" value="J DOMAIN-CONTAINING PROTEIN"/>
    <property type="match status" value="1"/>
</dbReference>
<accession>A0A1W1EF44</accession>
<keyword evidence="1" id="KW-0472">Membrane</keyword>
<evidence type="ECO:0000256" key="1">
    <source>
        <dbReference type="SAM" id="Phobius"/>
    </source>
</evidence>
<protein>
    <submittedName>
        <fullName evidence="2">Primosomal protein N' (Replication factor Y)-superfamily II helicase</fullName>
    </submittedName>
</protein>
<keyword evidence="2" id="KW-0347">Helicase</keyword>
<sequence length="363" mass="41137">MKFQALNFKCPNCGAPTKFSPVFGKLKCDFCESTFAIEQSVEEISENDYFTALEKLSQNSNELHEKDVKCTSCGSSFKISPYSISTLCPFCGTPAIVDFVHDITPKSLLPFSITQIEAKENFKKWIGSLWFAPSALGKYFRENEKLQGYYLPYWTYDSETSTSYSGQRGDIYYVTVNRTVTDNNGRVRNVRTEEPRIRWTPVSGRVSMGFDDVTIGASKTISRVIIESLGPWDTSKLKVFDERYLSGFESEEYTIGLDNGFEYAKAKMSRSIEQLIREDIGGDQQQITSVNTQYNNVTYKNVLFPIWTATFEYKEKLYKYAINAQTGKISGEHPISYLKVAFAILSAISLGAAVYYANMQGYI</sequence>
<keyword evidence="1" id="KW-0812">Transmembrane</keyword>
<dbReference type="GO" id="GO:0004386">
    <property type="term" value="F:helicase activity"/>
    <property type="evidence" value="ECO:0007669"/>
    <property type="project" value="UniProtKB-KW"/>
</dbReference>